<dbReference type="Proteomes" id="UP000198583">
    <property type="component" value="Unassembled WGS sequence"/>
</dbReference>
<feature type="domain" description="Nudix hydrolase" evidence="4">
    <location>
        <begin position="9"/>
        <end position="131"/>
    </location>
</feature>
<dbReference type="PROSITE" id="PS51462">
    <property type="entry name" value="NUDIX"/>
    <property type="match status" value="1"/>
</dbReference>
<evidence type="ECO:0000256" key="1">
    <source>
        <dbReference type="ARBA" id="ARBA00005582"/>
    </source>
</evidence>
<sequence length="144" mass="15958">MSPDPVALPKHSVAVVGVVVDEDDRVLVISRRDNGEWQPPGGVLELGETFEDGVRREVFEETGCAVEVQRLTGVYKNLKRDVVALTFRCAATTEPVALTDEARDVRWMTLDEVREKMSPVFAARVLDAFEPEPSVRAHDGVNLL</sequence>
<evidence type="ECO:0000259" key="4">
    <source>
        <dbReference type="PROSITE" id="PS51462"/>
    </source>
</evidence>
<evidence type="ECO:0000313" key="5">
    <source>
        <dbReference type="EMBL" id="SFR23127.1"/>
    </source>
</evidence>
<dbReference type="AlphaFoldDB" id="A0A1I6EZX0"/>
<dbReference type="SUPFAM" id="SSF55811">
    <property type="entry name" value="Nudix"/>
    <property type="match status" value="1"/>
</dbReference>
<dbReference type="Gene3D" id="3.90.79.10">
    <property type="entry name" value="Nucleoside Triphosphate Pyrophosphohydrolase"/>
    <property type="match status" value="1"/>
</dbReference>
<dbReference type="RefSeq" id="WP_093599212.1">
    <property type="nucleotide sequence ID" value="NZ_FOYL01000006.1"/>
</dbReference>
<dbReference type="STRING" id="84724.SAMN04488564_106485"/>
<name>A0A1I6EZX0_9PSEU</name>
<dbReference type="PANTHER" id="PTHR43736">
    <property type="entry name" value="ADP-RIBOSE PYROPHOSPHATASE"/>
    <property type="match status" value="1"/>
</dbReference>
<dbReference type="InterPro" id="IPR020084">
    <property type="entry name" value="NUDIX_hydrolase_CS"/>
</dbReference>
<dbReference type="InterPro" id="IPR000086">
    <property type="entry name" value="NUDIX_hydrolase_dom"/>
</dbReference>
<dbReference type="GO" id="GO:0016787">
    <property type="term" value="F:hydrolase activity"/>
    <property type="evidence" value="ECO:0007669"/>
    <property type="project" value="UniProtKB-KW"/>
</dbReference>
<evidence type="ECO:0000256" key="2">
    <source>
        <dbReference type="ARBA" id="ARBA00022801"/>
    </source>
</evidence>
<evidence type="ECO:0000256" key="3">
    <source>
        <dbReference type="RuleBase" id="RU003476"/>
    </source>
</evidence>
<reference evidence="6" key="1">
    <citation type="submission" date="2016-10" db="EMBL/GenBank/DDBJ databases">
        <authorList>
            <person name="Varghese N."/>
            <person name="Submissions S."/>
        </authorList>
    </citation>
    <scope>NUCLEOTIDE SEQUENCE [LARGE SCALE GENOMIC DNA]</scope>
    <source>
        <strain evidence="6">DSM 44232</strain>
    </source>
</reference>
<comment type="similarity">
    <text evidence="1 3">Belongs to the Nudix hydrolase family.</text>
</comment>
<keyword evidence="2 3" id="KW-0378">Hydrolase</keyword>
<dbReference type="InterPro" id="IPR020476">
    <property type="entry name" value="Nudix_hydrolase"/>
</dbReference>
<dbReference type="EMBL" id="FOYL01000006">
    <property type="protein sequence ID" value="SFR23127.1"/>
    <property type="molecule type" value="Genomic_DNA"/>
</dbReference>
<dbReference type="InterPro" id="IPR015797">
    <property type="entry name" value="NUDIX_hydrolase-like_dom_sf"/>
</dbReference>
<gene>
    <name evidence="5" type="ORF">SAMN04488564_106485</name>
</gene>
<keyword evidence="6" id="KW-1185">Reference proteome</keyword>
<dbReference type="Pfam" id="PF00293">
    <property type="entry name" value="NUDIX"/>
    <property type="match status" value="1"/>
</dbReference>
<proteinExistence type="inferred from homology"/>
<dbReference type="PANTHER" id="PTHR43736:SF1">
    <property type="entry name" value="DIHYDRONEOPTERIN TRIPHOSPHATE DIPHOSPHATASE"/>
    <property type="match status" value="1"/>
</dbReference>
<dbReference type="PROSITE" id="PS00893">
    <property type="entry name" value="NUDIX_BOX"/>
    <property type="match status" value="1"/>
</dbReference>
<accession>A0A1I6EZX0</accession>
<dbReference type="OrthoDB" id="9814308at2"/>
<organism evidence="5 6">
    <name type="scientific">Lentzea waywayandensis</name>
    <dbReference type="NCBI Taxonomy" id="84724"/>
    <lineage>
        <taxon>Bacteria</taxon>
        <taxon>Bacillati</taxon>
        <taxon>Actinomycetota</taxon>
        <taxon>Actinomycetes</taxon>
        <taxon>Pseudonocardiales</taxon>
        <taxon>Pseudonocardiaceae</taxon>
        <taxon>Lentzea</taxon>
    </lineage>
</organism>
<dbReference type="PRINTS" id="PR00502">
    <property type="entry name" value="NUDIXFAMILY"/>
</dbReference>
<evidence type="ECO:0000313" key="6">
    <source>
        <dbReference type="Proteomes" id="UP000198583"/>
    </source>
</evidence>
<protein>
    <submittedName>
        <fullName evidence="5">ADP-ribose pyrophosphatase YjhB, NUDIX family</fullName>
    </submittedName>
</protein>